<evidence type="ECO:0000313" key="1">
    <source>
        <dbReference type="EMBL" id="GFR61428.1"/>
    </source>
</evidence>
<dbReference type="AlphaFoldDB" id="A0AAV4ELU6"/>
<comment type="caution">
    <text evidence="1">The sequence shown here is derived from an EMBL/GenBank/DDBJ whole genome shotgun (WGS) entry which is preliminary data.</text>
</comment>
<evidence type="ECO:0000313" key="2">
    <source>
        <dbReference type="Proteomes" id="UP000762676"/>
    </source>
</evidence>
<keyword evidence="2" id="KW-1185">Reference proteome</keyword>
<dbReference type="EMBL" id="BMAT01003735">
    <property type="protein sequence ID" value="GFR61428.1"/>
    <property type="molecule type" value="Genomic_DNA"/>
</dbReference>
<proteinExistence type="predicted"/>
<protein>
    <submittedName>
        <fullName evidence="1">Uncharacterized protein</fullName>
    </submittedName>
</protein>
<accession>A0AAV4ELU6</accession>
<organism evidence="1 2">
    <name type="scientific">Elysia marginata</name>
    <dbReference type="NCBI Taxonomy" id="1093978"/>
    <lineage>
        <taxon>Eukaryota</taxon>
        <taxon>Metazoa</taxon>
        <taxon>Spiralia</taxon>
        <taxon>Lophotrochozoa</taxon>
        <taxon>Mollusca</taxon>
        <taxon>Gastropoda</taxon>
        <taxon>Heterobranchia</taxon>
        <taxon>Euthyneura</taxon>
        <taxon>Panpulmonata</taxon>
        <taxon>Sacoglossa</taxon>
        <taxon>Placobranchoidea</taxon>
        <taxon>Plakobranchidae</taxon>
        <taxon>Elysia</taxon>
    </lineage>
</organism>
<gene>
    <name evidence="1" type="ORF">ElyMa_001846900</name>
</gene>
<name>A0AAV4ELU6_9GAST</name>
<sequence>MPEPLPSTGMSGERVWRPYVPRGAKWIGNLFFRLSIFGTSTGLHSPNRPWVVPCRTLGTKMSLARLLTTSTLLQSPTTQCHQLKSYALFPYHVAKHLTLTHQGLRQYCRLPMGLKDSA</sequence>
<dbReference type="Proteomes" id="UP000762676">
    <property type="component" value="Unassembled WGS sequence"/>
</dbReference>
<reference evidence="1 2" key="1">
    <citation type="journal article" date="2021" name="Elife">
        <title>Chloroplast acquisition without the gene transfer in kleptoplastic sea slugs, Plakobranchus ocellatus.</title>
        <authorList>
            <person name="Maeda T."/>
            <person name="Takahashi S."/>
            <person name="Yoshida T."/>
            <person name="Shimamura S."/>
            <person name="Takaki Y."/>
            <person name="Nagai Y."/>
            <person name="Toyoda A."/>
            <person name="Suzuki Y."/>
            <person name="Arimoto A."/>
            <person name="Ishii H."/>
            <person name="Satoh N."/>
            <person name="Nishiyama T."/>
            <person name="Hasebe M."/>
            <person name="Maruyama T."/>
            <person name="Minagawa J."/>
            <person name="Obokata J."/>
            <person name="Shigenobu S."/>
        </authorList>
    </citation>
    <scope>NUCLEOTIDE SEQUENCE [LARGE SCALE GENOMIC DNA]</scope>
</reference>